<evidence type="ECO:0000313" key="5">
    <source>
        <dbReference type="EMBL" id="VYT61730.1"/>
    </source>
</evidence>
<dbReference type="Gene3D" id="3.40.50.1820">
    <property type="entry name" value="alpha/beta hydrolase"/>
    <property type="match status" value="1"/>
</dbReference>
<dbReference type="PANTHER" id="PTHR48081:SF30">
    <property type="entry name" value="ACETYL-HYDROLASE LIPR-RELATED"/>
    <property type="match status" value="1"/>
</dbReference>
<dbReference type="GO" id="GO:0004806">
    <property type="term" value="F:triacylglycerol lipase activity"/>
    <property type="evidence" value="ECO:0007669"/>
    <property type="project" value="TreeGrafter"/>
</dbReference>
<evidence type="ECO:0000256" key="3">
    <source>
        <dbReference type="PROSITE-ProRule" id="PRU10038"/>
    </source>
</evidence>
<evidence type="ECO:0000256" key="2">
    <source>
        <dbReference type="ARBA" id="ARBA00022801"/>
    </source>
</evidence>
<dbReference type="EMBL" id="CACRTM010000010">
    <property type="protein sequence ID" value="VYT61730.1"/>
    <property type="molecule type" value="Genomic_DNA"/>
</dbReference>
<organism evidence="5">
    <name type="scientific">Klebsiella oxytoca</name>
    <dbReference type="NCBI Taxonomy" id="571"/>
    <lineage>
        <taxon>Bacteria</taxon>
        <taxon>Pseudomonadati</taxon>
        <taxon>Pseudomonadota</taxon>
        <taxon>Gammaproteobacteria</taxon>
        <taxon>Enterobacterales</taxon>
        <taxon>Enterobacteriaceae</taxon>
        <taxon>Klebsiella/Raoultella group</taxon>
        <taxon>Klebsiella</taxon>
    </lineage>
</organism>
<protein>
    <submittedName>
        <fullName evidence="5">Monoterpene epsilon-lactone hydrolase</fullName>
        <ecNumber evidence="5">3.1.1.83</ecNumber>
    </submittedName>
</protein>
<dbReference type="InterPro" id="IPR013094">
    <property type="entry name" value="AB_hydrolase_3"/>
</dbReference>
<dbReference type="EC" id="3.1.1.83" evidence="5"/>
<dbReference type="InterPro" id="IPR029058">
    <property type="entry name" value="AB_hydrolase_fold"/>
</dbReference>
<comment type="similarity">
    <text evidence="1">Belongs to the 'GDXG' lipolytic enzyme family.</text>
</comment>
<dbReference type="InterPro" id="IPR033140">
    <property type="entry name" value="Lipase_GDXG_put_SER_AS"/>
</dbReference>
<proteinExistence type="inferred from homology"/>
<dbReference type="Pfam" id="PF07859">
    <property type="entry name" value="Abhydrolase_3"/>
    <property type="match status" value="1"/>
</dbReference>
<dbReference type="InterPro" id="IPR050300">
    <property type="entry name" value="GDXG_lipolytic_enzyme"/>
</dbReference>
<dbReference type="PANTHER" id="PTHR48081">
    <property type="entry name" value="AB HYDROLASE SUPERFAMILY PROTEIN C4A8.06C"/>
    <property type="match status" value="1"/>
</dbReference>
<dbReference type="AlphaFoldDB" id="A0A6N2Y7G7"/>
<evidence type="ECO:0000256" key="1">
    <source>
        <dbReference type="ARBA" id="ARBA00010515"/>
    </source>
</evidence>
<dbReference type="SUPFAM" id="SSF53474">
    <property type="entry name" value="alpha/beta-Hydrolases"/>
    <property type="match status" value="1"/>
</dbReference>
<feature type="domain" description="Alpha/beta hydrolase fold-3" evidence="4">
    <location>
        <begin position="75"/>
        <end position="276"/>
    </location>
</feature>
<gene>
    <name evidence="5" type="primary">mlhB</name>
    <name evidence="5" type="ORF">KOLFYP65_02956</name>
</gene>
<dbReference type="RefSeq" id="WP_115239192.1">
    <property type="nucleotide sequence ID" value="NZ_CAAKNQ010000078.1"/>
</dbReference>
<name>A0A6N2Y7G7_KLEOX</name>
<accession>A0A6N2Y7G7</accession>
<evidence type="ECO:0000259" key="4">
    <source>
        <dbReference type="Pfam" id="PF07859"/>
    </source>
</evidence>
<keyword evidence="2 5" id="KW-0378">Hydrolase</keyword>
<reference evidence="5" key="1">
    <citation type="submission" date="2019-11" db="EMBL/GenBank/DDBJ databases">
        <authorList>
            <person name="Feng L."/>
        </authorList>
    </citation>
    <scope>NUCLEOTIDE SEQUENCE</scope>
    <source>
        <strain evidence="5">KOxytocaLFYP65</strain>
    </source>
</reference>
<dbReference type="PROSITE" id="PS01174">
    <property type="entry name" value="LIPASE_GDXG_SER"/>
    <property type="match status" value="1"/>
</dbReference>
<feature type="active site" evidence="3">
    <location>
        <position position="149"/>
    </location>
</feature>
<sequence>MLSNGAKDYKAKLFENHDENIHFLLNTPLFLQRQVWESAAIKATLPAGVCIETVNDTEITAEWISYPDSINTRIILYFHGGGNSQGSCLTHRKLAACLAQYSGCRTLVLEYPLAPENRFPAALLNCHQAYLWLLANGYSAEDIILAGDSSGGGLVMSLLLLLKQHQDPLPDSSVLLSPMLDFTLSGKSITLCKGLDPLLCIEDLIMTVKYYCSDSERSDPLVSPLFGDLSGLPPVFIQVGSEELLRDDALRLSRYAKKAGMQVELEIWDGLWHVFQSSVGKVPEADEALQAVAKFIRSRESLP</sequence>